<keyword evidence="5 9" id="KW-0798">TonB box</keyword>
<dbReference type="PANTHER" id="PTHR32552:SF83">
    <property type="entry name" value="BLR3904 PROTEIN"/>
    <property type="match status" value="1"/>
</dbReference>
<keyword evidence="7 8" id="KW-0998">Cell outer membrane</keyword>
<dbReference type="EMBL" id="BAABLX010000007">
    <property type="protein sequence ID" value="GAA4934972.1"/>
    <property type="molecule type" value="Genomic_DNA"/>
</dbReference>
<evidence type="ECO:0000259" key="12">
    <source>
        <dbReference type="Pfam" id="PF07715"/>
    </source>
</evidence>
<keyword evidence="4 8" id="KW-0812">Transmembrane</keyword>
<dbReference type="Pfam" id="PF00593">
    <property type="entry name" value="TonB_dep_Rec_b-barrel"/>
    <property type="match status" value="1"/>
</dbReference>
<comment type="caution">
    <text evidence="13">The sequence shown here is derived from an EMBL/GenBank/DDBJ whole genome shotgun (WGS) entry which is preliminary data.</text>
</comment>
<sequence>MKKVKNPLSMRNRTLTHTTLAIGLPSLILGSAVNAQEEDDAVVLDTLEIEERTIDTNPYSQKGAPYKARISGDDRHTRELAETPQTITVLTQAQIQDSGKTDLKDILNAQPGISLGTGENGNAFGDRYVIRGHEARSDVFVDGMRDPGMTTRESFAVEQIEITKGPSSTFAGRGSTGGAINAITKQASTEYNFNKVNAGAGTDDYRRITADSNFALSDSAALRANILHAYEEVPDRGPADRERNGIALAAAFQVTDRFGINADLYYLDAQDKPDLGSYIDRDSGQVVDVPVYVQDEDFLESEVKTATLSAKYLFSDNLRFENSVRYGTTDNGYFVTGTRAGNRDASDPAGAIPTISLSSHQGWQEVDYFADQANLFWTTDIGGSEHEFIFSFEYTSHEVLNGVYDSEATNPSNCVTPGRGGGVSESYCIIDASGNYISNISGLLNRSITKGSWDSDYDIETISLAVMDTFNITESLSAFLGLRVDSFDYTNTVYSAFTDTTSVFDYSDDLYNYHAGLVYDINTVGNVYFTYSTSSNINGGESDVGGACGYGGICGEPETIGRSKPEQTENIELGTKWNLMGDRLLATAAVFQITKDDVMEGLDYETTGTLNTGKNRVEGVELSLTGNITRQLSTQFGAALMKAEVLETASVDFNGDPVQTGGTLANFAEKSAFLQLRYQLTPAFAFGGTATYSSEIYTGQPDSPANEDWGVPSYTVLDLFAQYQFNEQLSLRANIGNVTDKDYYLTAYRSGAFTYIGDARNAQLSVSYEF</sequence>
<dbReference type="PROSITE" id="PS52016">
    <property type="entry name" value="TONB_DEPENDENT_REC_3"/>
    <property type="match status" value="1"/>
</dbReference>
<dbReference type="GO" id="GO:0009279">
    <property type="term" value="C:cell outer membrane"/>
    <property type="evidence" value="ECO:0007669"/>
    <property type="project" value="UniProtKB-SubCell"/>
</dbReference>
<keyword evidence="6 8" id="KW-0472">Membrane</keyword>
<evidence type="ECO:0000259" key="11">
    <source>
        <dbReference type="Pfam" id="PF00593"/>
    </source>
</evidence>
<feature type="domain" description="TonB-dependent receptor plug" evidence="12">
    <location>
        <begin position="80"/>
        <end position="179"/>
    </location>
</feature>
<keyword evidence="13" id="KW-0675">Receptor</keyword>
<dbReference type="CDD" id="cd01347">
    <property type="entry name" value="ligand_gated_channel"/>
    <property type="match status" value="1"/>
</dbReference>
<keyword evidence="2 8" id="KW-0813">Transport</keyword>
<dbReference type="Proteomes" id="UP001409585">
    <property type="component" value="Unassembled WGS sequence"/>
</dbReference>
<evidence type="ECO:0000256" key="4">
    <source>
        <dbReference type="ARBA" id="ARBA00022692"/>
    </source>
</evidence>
<dbReference type="PANTHER" id="PTHR32552">
    <property type="entry name" value="FERRICHROME IRON RECEPTOR-RELATED"/>
    <property type="match status" value="1"/>
</dbReference>
<evidence type="ECO:0000256" key="6">
    <source>
        <dbReference type="ARBA" id="ARBA00023136"/>
    </source>
</evidence>
<evidence type="ECO:0000256" key="10">
    <source>
        <dbReference type="SAM" id="SignalP"/>
    </source>
</evidence>
<dbReference type="InterPro" id="IPR000531">
    <property type="entry name" value="Beta-barrel_TonB"/>
</dbReference>
<dbReference type="InterPro" id="IPR037066">
    <property type="entry name" value="Plug_dom_sf"/>
</dbReference>
<dbReference type="AlphaFoldDB" id="A0AAV3TYV8"/>
<feature type="chain" id="PRO_5043595819" evidence="10">
    <location>
        <begin position="36"/>
        <end position="770"/>
    </location>
</feature>
<feature type="domain" description="TonB-dependent receptor-like beta-barrel" evidence="11">
    <location>
        <begin position="255"/>
        <end position="738"/>
    </location>
</feature>
<proteinExistence type="inferred from homology"/>
<comment type="subcellular location">
    <subcellularLocation>
        <location evidence="1 8">Cell outer membrane</location>
        <topology evidence="1 8">Multi-pass membrane protein</topology>
    </subcellularLocation>
</comment>
<reference evidence="14" key="1">
    <citation type="journal article" date="2019" name="Int. J. Syst. Evol. Microbiol.">
        <title>The Global Catalogue of Microorganisms (GCM) 10K type strain sequencing project: providing services to taxonomists for standard genome sequencing and annotation.</title>
        <authorList>
            <consortium name="The Broad Institute Genomics Platform"/>
            <consortium name="The Broad Institute Genome Sequencing Center for Infectious Disease"/>
            <person name="Wu L."/>
            <person name="Ma J."/>
        </authorList>
    </citation>
    <scope>NUCLEOTIDE SEQUENCE [LARGE SCALE GENOMIC DNA]</scope>
    <source>
        <strain evidence="14">JCM 19134</strain>
    </source>
</reference>
<evidence type="ECO:0000313" key="14">
    <source>
        <dbReference type="Proteomes" id="UP001409585"/>
    </source>
</evidence>
<evidence type="ECO:0000256" key="9">
    <source>
        <dbReference type="RuleBase" id="RU003357"/>
    </source>
</evidence>
<dbReference type="RefSeq" id="WP_345418064.1">
    <property type="nucleotide sequence ID" value="NZ_AP031496.1"/>
</dbReference>
<dbReference type="InterPro" id="IPR012910">
    <property type="entry name" value="Plug_dom"/>
</dbReference>
<comment type="similarity">
    <text evidence="8 9">Belongs to the TonB-dependent receptor family.</text>
</comment>
<dbReference type="Gene3D" id="2.40.170.20">
    <property type="entry name" value="TonB-dependent receptor, beta-barrel domain"/>
    <property type="match status" value="1"/>
</dbReference>
<gene>
    <name evidence="13" type="ORF">GCM10025791_10190</name>
</gene>
<dbReference type="Pfam" id="PF07715">
    <property type="entry name" value="Plug"/>
    <property type="match status" value="1"/>
</dbReference>
<feature type="signal peptide" evidence="10">
    <location>
        <begin position="1"/>
        <end position="35"/>
    </location>
</feature>
<accession>A0AAV3TYV8</accession>
<dbReference type="InterPro" id="IPR039426">
    <property type="entry name" value="TonB-dep_rcpt-like"/>
</dbReference>
<protein>
    <submittedName>
        <fullName evidence="13">TonB-dependent receptor</fullName>
    </submittedName>
</protein>
<evidence type="ECO:0000256" key="8">
    <source>
        <dbReference type="PROSITE-ProRule" id="PRU01360"/>
    </source>
</evidence>
<evidence type="ECO:0000256" key="7">
    <source>
        <dbReference type="ARBA" id="ARBA00023237"/>
    </source>
</evidence>
<keyword evidence="3 8" id="KW-1134">Transmembrane beta strand</keyword>
<dbReference type="GO" id="GO:0015344">
    <property type="term" value="F:siderophore uptake transmembrane transporter activity"/>
    <property type="evidence" value="ECO:0007669"/>
    <property type="project" value="TreeGrafter"/>
</dbReference>
<organism evidence="13 14">
    <name type="scientific">Halioxenophilus aromaticivorans</name>
    <dbReference type="NCBI Taxonomy" id="1306992"/>
    <lineage>
        <taxon>Bacteria</taxon>
        <taxon>Pseudomonadati</taxon>
        <taxon>Pseudomonadota</taxon>
        <taxon>Gammaproteobacteria</taxon>
        <taxon>Alteromonadales</taxon>
        <taxon>Alteromonadaceae</taxon>
        <taxon>Halioxenophilus</taxon>
    </lineage>
</organism>
<name>A0AAV3TYV8_9ALTE</name>
<keyword evidence="10" id="KW-0732">Signal</keyword>
<evidence type="ECO:0000256" key="2">
    <source>
        <dbReference type="ARBA" id="ARBA00022448"/>
    </source>
</evidence>
<evidence type="ECO:0000256" key="1">
    <source>
        <dbReference type="ARBA" id="ARBA00004571"/>
    </source>
</evidence>
<evidence type="ECO:0000256" key="5">
    <source>
        <dbReference type="ARBA" id="ARBA00023077"/>
    </source>
</evidence>
<dbReference type="InterPro" id="IPR036942">
    <property type="entry name" value="Beta-barrel_TonB_sf"/>
</dbReference>
<evidence type="ECO:0000256" key="3">
    <source>
        <dbReference type="ARBA" id="ARBA00022452"/>
    </source>
</evidence>
<dbReference type="SUPFAM" id="SSF56935">
    <property type="entry name" value="Porins"/>
    <property type="match status" value="1"/>
</dbReference>
<dbReference type="Gene3D" id="2.170.130.10">
    <property type="entry name" value="TonB-dependent receptor, plug domain"/>
    <property type="match status" value="1"/>
</dbReference>
<keyword evidence="14" id="KW-1185">Reference proteome</keyword>
<evidence type="ECO:0000313" key="13">
    <source>
        <dbReference type="EMBL" id="GAA4934972.1"/>
    </source>
</evidence>